<sequence>MRTSAMIRMLLAGTITVLVLYLGHRMVESRFHKNLRFLVDDPKLLGYKCGLAEACPEKHFAFRLLSGAANIVGPKICLEDQIIMSSVKNNVGRGMNIAVVNGMTGELTITKSVDLWGGDVNDLIIFLKSIQHGSIVMIASFDDAASKLNDEARNMLMELGSSFIGNLGFRDSWVFVGAKGIRMKSPFERHIKNNKETNKYEGWPELIELEGCVPQKVE</sequence>
<evidence type="ECO:0000256" key="6">
    <source>
        <dbReference type="ARBA" id="ARBA00023157"/>
    </source>
</evidence>
<evidence type="ECO:0000259" key="7">
    <source>
        <dbReference type="Pfam" id="PF15711"/>
    </source>
</evidence>
<dbReference type="InterPro" id="IPR039475">
    <property type="entry name" value="ILEI_FAM3C"/>
</dbReference>
<dbReference type="CDD" id="cd13940">
    <property type="entry name" value="ILEI_FAM3C"/>
    <property type="match status" value="1"/>
</dbReference>
<dbReference type="InterPro" id="IPR039477">
    <property type="entry name" value="ILEI/PANDER_dom"/>
</dbReference>
<protein>
    <submittedName>
        <fullName evidence="9">Protein FAM3C-like isoform X2</fullName>
    </submittedName>
</protein>
<reference evidence="9" key="1">
    <citation type="submission" date="2025-08" db="UniProtKB">
        <authorList>
            <consortium name="RefSeq"/>
        </authorList>
    </citation>
    <scope>IDENTIFICATION</scope>
    <source>
        <tissue evidence="9">Sperm</tissue>
    </source>
</reference>
<feature type="domain" description="ILEI/PANDER" evidence="7">
    <location>
        <begin position="93"/>
        <end position="180"/>
    </location>
</feature>
<evidence type="ECO:0000313" key="9">
    <source>
        <dbReference type="RefSeq" id="XP_032819243.1"/>
    </source>
</evidence>
<gene>
    <name evidence="9" type="primary">LOC116947515</name>
</gene>
<proteinExistence type="inferred from homology"/>
<evidence type="ECO:0000313" key="8">
    <source>
        <dbReference type="Proteomes" id="UP001318040"/>
    </source>
</evidence>
<evidence type="ECO:0000256" key="4">
    <source>
        <dbReference type="ARBA" id="ARBA00022729"/>
    </source>
</evidence>
<dbReference type="Pfam" id="PF15711">
    <property type="entry name" value="ILEI"/>
    <property type="match status" value="1"/>
</dbReference>
<keyword evidence="4" id="KW-0732">Signal</keyword>
<name>A0AAJ7TME8_PETMA</name>
<dbReference type="GO" id="GO:0005576">
    <property type="term" value="C:extracellular region"/>
    <property type="evidence" value="ECO:0007669"/>
    <property type="project" value="UniProtKB-SubCell"/>
</dbReference>
<comment type="subcellular location">
    <subcellularLocation>
        <location evidence="1">Secreted</location>
    </subcellularLocation>
</comment>
<dbReference type="Proteomes" id="UP001318040">
    <property type="component" value="Chromosome 30"/>
</dbReference>
<evidence type="ECO:0000256" key="5">
    <source>
        <dbReference type="ARBA" id="ARBA00022734"/>
    </source>
</evidence>
<evidence type="ECO:0000256" key="3">
    <source>
        <dbReference type="ARBA" id="ARBA00022525"/>
    </source>
</evidence>
<keyword evidence="3" id="KW-0964">Secreted</keyword>
<keyword evidence="5" id="KW-0430">Lectin</keyword>
<evidence type="ECO:0000256" key="1">
    <source>
        <dbReference type="ARBA" id="ARBA00004613"/>
    </source>
</evidence>
<dbReference type="AlphaFoldDB" id="A0AAJ7TME8"/>
<keyword evidence="8" id="KW-1185">Reference proteome</keyword>
<organism evidence="8 9">
    <name type="scientific">Petromyzon marinus</name>
    <name type="common">Sea lamprey</name>
    <dbReference type="NCBI Taxonomy" id="7757"/>
    <lineage>
        <taxon>Eukaryota</taxon>
        <taxon>Metazoa</taxon>
        <taxon>Chordata</taxon>
        <taxon>Craniata</taxon>
        <taxon>Vertebrata</taxon>
        <taxon>Cyclostomata</taxon>
        <taxon>Hyperoartia</taxon>
        <taxon>Petromyzontiformes</taxon>
        <taxon>Petromyzontidae</taxon>
        <taxon>Petromyzon</taxon>
    </lineage>
</organism>
<keyword evidence="6" id="KW-1015">Disulfide bond</keyword>
<dbReference type="PANTHER" id="PTHR14592">
    <property type="entry name" value="UNCHARACTERIZED FAM3"/>
    <property type="match status" value="1"/>
</dbReference>
<comment type="similarity">
    <text evidence="2">Belongs to the FAM3 family.</text>
</comment>
<dbReference type="RefSeq" id="XP_032819243.1">
    <property type="nucleotide sequence ID" value="XM_032963352.1"/>
</dbReference>
<accession>A0AAJ7TME8</accession>
<dbReference type="GO" id="GO:0030246">
    <property type="term" value="F:carbohydrate binding"/>
    <property type="evidence" value="ECO:0007669"/>
    <property type="project" value="UniProtKB-KW"/>
</dbReference>
<dbReference type="PROSITE" id="PS52031">
    <property type="entry name" value="GG_LECTIN"/>
    <property type="match status" value="1"/>
</dbReference>
<dbReference type="InterPro" id="IPR039220">
    <property type="entry name" value="FAM3"/>
</dbReference>
<evidence type="ECO:0000256" key="2">
    <source>
        <dbReference type="ARBA" id="ARBA00010905"/>
    </source>
</evidence>